<organism evidence="2 3">
    <name type="scientific">Streptomyces crystallinus</name>
    <dbReference type="NCBI Taxonomy" id="68191"/>
    <lineage>
        <taxon>Bacteria</taxon>
        <taxon>Bacillati</taxon>
        <taxon>Actinomycetota</taxon>
        <taxon>Actinomycetes</taxon>
        <taxon>Kitasatosporales</taxon>
        <taxon>Streptomycetaceae</taxon>
        <taxon>Streptomyces</taxon>
    </lineage>
</organism>
<dbReference type="Proteomes" id="UP001500668">
    <property type="component" value="Unassembled WGS sequence"/>
</dbReference>
<keyword evidence="3" id="KW-1185">Reference proteome</keyword>
<feature type="compositionally biased region" description="Basic and acidic residues" evidence="1">
    <location>
        <begin position="1"/>
        <end position="12"/>
    </location>
</feature>
<dbReference type="EMBL" id="BAAACA010000034">
    <property type="protein sequence ID" value="GAA0612003.1"/>
    <property type="molecule type" value="Genomic_DNA"/>
</dbReference>
<accession>A0ABP3RQ00</accession>
<gene>
    <name evidence="2" type="ORF">GCM10010394_47270</name>
</gene>
<protein>
    <submittedName>
        <fullName evidence="2">Uncharacterized protein</fullName>
    </submittedName>
</protein>
<sequence length="113" mass="12588">MAAPPRRGERLRKMARQPSEQFTLAPGAITSELDEYTRPTYWRLCWYDGPTEAQVQRAAKELDAEALDGVKFYRDYSPLAWAVQAIRMSMTLPRTATSGRGSAHSTPASSSPP</sequence>
<proteinExistence type="predicted"/>
<feature type="region of interest" description="Disordered" evidence="1">
    <location>
        <begin position="1"/>
        <end position="26"/>
    </location>
</feature>
<evidence type="ECO:0000256" key="1">
    <source>
        <dbReference type="SAM" id="MobiDB-lite"/>
    </source>
</evidence>
<name>A0ABP3RQ00_9ACTN</name>
<comment type="caution">
    <text evidence="2">The sequence shown here is derived from an EMBL/GenBank/DDBJ whole genome shotgun (WGS) entry which is preliminary data.</text>
</comment>
<evidence type="ECO:0000313" key="2">
    <source>
        <dbReference type="EMBL" id="GAA0612003.1"/>
    </source>
</evidence>
<reference evidence="3" key="1">
    <citation type="journal article" date="2019" name="Int. J. Syst. Evol. Microbiol.">
        <title>The Global Catalogue of Microorganisms (GCM) 10K type strain sequencing project: providing services to taxonomists for standard genome sequencing and annotation.</title>
        <authorList>
            <consortium name="The Broad Institute Genomics Platform"/>
            <consortium name="The Broad Institute Genome Sequencing Center for Infectious Disease"/>
            <person name="Wu L."/>
            <person name="Ma J."/>
        </authorList>
    </citation>
    <scope>NUCLEOTIDE SEQUENCE [LARGE SCALE GENOMIC DNA]</scope>
    <source>
        <strain evidence="3">JCM 5067</strain>
    </source>
</reference>
<evidence type="ECO:0000313" key="3">
    <source>
        <dbReference type="Proteomes" id="UP001500668"/>
    </source>
</evidence>
<feature type="compositionally biased region" description="Low complexity" evidence="1">
    <location>
        <begin position="102"/>
        <end position="113"/>
    </location>
</feature>
<feature type="region of interest" description="Disordered" evidence="1">
    <location>
        <begin position="94"/>
        <end position="113"/>
    </location>
</feature>